<evidence type="ECO:0008006" key="3">
    <source>
        <dbReference type="Google" id="ProtNLM"/>
    </source>
</evidence>
<reference evidence="2" key="2">
    <citation type="journal article" date="2015" name="Fish Shellfish Immunol.">
        <title>Early steps in the European eel (Anguilla anguilla)-Vibrio vulnificus interaction in the gills: Role of the RtxA13 toxin.</title>
        <authorList>
            <person name="Callol A."/>
            <person name="Pajuelo D."/>
            <person name="Ebbesson L."/>
            <person name="Teles M."/>
            <person name="MacKenzie S."/>
            <person name="Amaro C."/>
        </authorList>
    </citation>
    <scope>NUCLEOTIDE SEQUENCE</scope>
</reference>
<reference evidence="2" key="1">
    <citation type="submission" date="2014-11" db="EMBL/GenBank/DDBJ databases">
        <authorList>
            <person name="Amaro Gonzalez C."/>
        </authorList>
    </citation>
    <scope>NUCLEOTIDE SEQUENCE</scope>
</reference>
<evidence type="ECO:0000313" key="2">
    <source>
        <dbReference type="EMBL" id="JAI04643.1"/>
    </source>
</evidence>
<feature type="signal peptide" evidence="1">
    <location>
        <begin position="1"/>
        <end position="37"/>
    </location>
</feature>
<keyword evidence="1" id="KW-0732">Signal</keyword>
<sequence length="74" mass="8359">MHTTPTKNVNGGRHELKSHVMNVLLVLISCLLDRCLCGHCQSMASSEDIIYRREVDTFWIGLPGARFSPRMSDL</sequence>
<protein>
    <recommendedName>
        <fullName evidence="3">Secreted protein</fullName>
    </recommendedName>
</protein>
<dbReference type="PROSITE" id="PS51257">
    <property type="entry name" value="PROKAR_LIPOPROTEIN"/>
    <property type="match status" value="1"/>
</dbReference>
<accession>A0A0E9XPG0</accession>
<evidence type="ECO:0000256" key="1">
    <source>
        <dbReference type="SAM" id="SignalP"/>
    </source>
</evidence>
<organism evidence="2">
    <name type="scientific">Anguilla anguilla</name>
    <name type="common">European freshwater eel</name>
    <name type="synonym">Muraena anguilla</name>
    <dbReference type="NCBI Taxonomy" id="7936"/>
    <lineage>
        <taxon>Eukaryota</taxon>
        <taxon>Metazoa</taxon>
        <taxon>Chordata</taxon>
        <taxon>Craniata</taxon>
        <taxon>Vertebrata</taxon>
        <taxon>Euteleostomi</taxon>
        <taxon>Actinopterygii</taxon>
        <taxon>Neopterygii</taxon>
        <taxon>Teleostei</taxon>
        <taxon>Anguilliformes</taxon>
        <taxon>Anguillidae</taxon>
        <taxon>Anguilla</taxon>
    </lineage>
</organism>
<dbReference type="AlphaFoldDB" id="A0A0E9XPG0"/>
<name>A0A0E9XPG0_ANGAN</name>
<proteinExistence type="predicted"/>
<dbReference type="EMBL" id="GBXM01003935">
    <property type="protein sequence ID" value="JAI04643.1"/>
    <property type="molecule type" value="Transcribed_RNA"/>
</dbReference>
<feature type="chain" id="PRO_5002435279" description="Secreted protein" evidence="1">
    <location>
        <begin position="38"/>
        <end position="74"/>
    </location>
</feature>